<dbReference type="AlphaFoldDB" id="A0AAN5CHP6"/>
<sequence length="328" mass="37568">RSRCTRFSGVCQSVYYSHEMPEELCDFTAPDRLRQLVDLLTENGKNNNRFESFALLNTSKWILTGGFPKEYLRFYGFPSARPVYLFIVEVAEFRFPHIHARTPSGGHDSDLLEHGLKALLKELDPLIAKHGRLGMDADTTVREAFFKLQREGAPFETVYSGDFFPYYMNEQQRTDILKKEYAAPKGYEIGAVDASTDYKFIHAMWPYGAYAPEELTRERLTHLPSVCIRDADGNLVAWELTHSSGVMTHLFTVAEHRGRGLGALAENLLSQILIRAGLHVFKYVVDTNVNVVNSTNRHPFWSQWTTLNDEDEEAEKMMWTFAGFKYIG</sequence>
<dbReference type="InterPro" id="IPR016181">
    <property type="entry name" value="Acyl_CoA_acyltransferase"/>
</dbReference>
<reference evidence="4" key="1">
    <citation type="submission" date="2022-10" db="EMBL/GenBank/DDBJ databases">
        <title>Genome assembly of Pristionchus species.</title>
        <authorList>
            <person name="Yoshida K."/>
            <person name="Sommer R.J."/>
        </authorList>
    </citation>
    <scope>NUCLEOTIDE SEQUENCE [LARGE SCALE GENOMIC DNA]</scope>
    <source>
        <strain evidence="4">RS5460</strain>
    </source>
</reference>
<gene>
    <name evidence="3" type="ORF">PMAYCL1PPCAC_14807</name>
</gene>
<dbReference type="Pfam" id="PF08445">
    <property type="entry name" value="FR47"/>
    <property type="match status" value="1"/>
</dbReference>
<keyword evidence="4" id="KW-1185">Reference proteome</keyword>
<evidence type="ECO:0000313" key="3">
    <source>
        <dbReference type="EMBL" id="GMR44612.1"/>
    </source>
</evidence>
<evidence type="ECO:0000256" key="1">
    <source>
        <dbReference type="RuleBase" id="RU368002"/>
    </source>
</evidence>
<comment type="similarity">
    <text evidence="1">Belongs to the glycine N-acyltransferase family.</text>
</comment>
<feature type="domain" description="N-acetyltransferase" evidence="2">
    <location>
        <begin position="187"/>
        <end position="328"/>
    </location>
</feature>
<dbReference type="InterPro" id="IPR000182">
    <property type="entry name" value="GNAT_dom"/>
</dbReference>
<dbReference type="SUPFAM" id="SSF55729">
    <property type="entry name" value="Acyl-CoA N-acyltransferases (Nat)"/>
    <property type="match status" value="1"/>
</dbReference>
<evidence type="ECO:0000313" key="4">
    <source>
        <dbReference type="Proteomes" id="UP001328107"/>
    </source>
</evidence>
<name>A0AAN5CHP6_9BILA</name>
<dbReference type="GO" id="GO:0005739">
    <property type="term" value="C:mitochondrion"/>
    <property type="evidence" value="ECO:0007669"/>
    <property type="project" value="InterPro"/>
</dbReference>
<dbReference type="GO" id="GO:0047961">
    <property type="term" value="F:glycine N-acyltransferase activity"/>
    <property type="evidence" value="ECO:0007669"/>
    <property type="project" value="InterPro"/>
</dbReference>
<dbReference type="InterPro" id="IPR013653">
    <property type="entry name" value="GCN5-like_dom"/>
</dbReference>
<dbReference type="PROSITE" id="PS51186">
    <property type="entry name" value="GNAT"/>
    <property type="match status" value="1"/>
</dbReference>
<accession>A0AAN5CHP6</accession>
<dbReference type="Gene3D" id="3.40.630.30">
    <property type="match status" value="1"/>
</dbReference>
<dbReference type="EC" id="2.3.1.-" evidence="1"/>
<keyword evidence="1" id="KW-0808">Transferase</keyword>
<dbReference type="EMBL" id="BTRK01000004">
    <property type="protein sequence ID" value="GMR44612.1"/>
    <property type="molecule type" value="Genomic_DNA"/>
</dbReference>
<proteinExistence type="inferred from homology"/>
<feature type="non-terminal residue" evidence="3">
    <location>
        <position position="1"/>
    </location>
</feature>
<protein>
    <recommendedName>
        <fullName evidence="1">Glycine N-acyltransferase-like protein</fullName>
        <ecNumber evidence="1">2.3.1.-</ecNumber>
    </recommendedName>
</protein>
<dbReference type="InterPro" id="IPR010313">
    <property type="entry name" value="Glycine_N-acyltransferase"/>
</dbReference>
<dbReference type="PANTHER" id="PTHR15298:SF1">
    <property type="entry name" value="GLYCINE N-ACYLTRANSFERASE-LIKE PROTEIN"/>
    <property type="match status" value="1"/>
</dbReference>
<keyword evidence="1" id="KW-0012">Acyltransferase</keyword>
<dbReference type="PANTHER" id="PTHR15298">
    <property type="entry name" value="L-COA N-ACYLTRANSFERASE-RELATED"/>
    <property type="match status" value="1"/>
</dbReference>
<dbReference type="Proteomes" id="UP001328107">
    <property type="component" value="Unassembled WGS sequence"/>
</dbReference>
<comment type="caution">
    <text evidence="3">The sequence shown here is derived from an EMBL/GenBank/DDBJ whole genome shotgun (WGS) entry which is preliminary data.</text>
</comment>
<evidence type="ECO:0000259" key="2">
    <source>
        <dbReference type="PROSITE" id="PS51186"/>
    </source>
</evidence>
<organism evidence="3 4">
    <name type="scientific">Pristionchus mayeri</name>
    <dbReference type="NCBI Taxonomy" id="1317129"/>
    <lineage>
        <taxon>Eukaryota</taxon>
        <taxon>Metazoa</taxon>
        <taxon>Ecdysozoa</taxon>
        <taxon>Nematoda</taxon>
        <taxon>Chromadorea</taxon>
        <taxon>Rhabditida</taxon>
        <taxon>Rhabditina</taxon>
        <taxon>Diplogasteromorpha</taxon>
        <taxon>Diplogasteroidea</taxon>
        <taxon>Neodiplogasteridae</taxon>
        <taxon>Pristionchus</taxon>
    </lineage>
</organism>